<proteinExistence type="predicted"/>
<dbReference type="RefSeq" id="WP_134520458.1">
    <property type="nucleotide sequence ID" value="NZ_SOHE01000065.1"/>
</dbReference>
<feature type="region of interest" description="Disordered" evidence="1">
    <location>
        <begin position="1"/>
        <end position="26"/>
    </location>
</feature>
<name>A0A4V3IQL0_9MICO</name>
<sequence length="97" mass="10200">MDDAARVMGSANGVSTGRVERAPGSTSEIGVDWVLPTNLGALPAQLKERAQDVLVNQRKIVGELEKAKRVTLQHLAAVRSVPPARNPGASVYLDVAG</sequence>
<dbReference type="OrthoDB" id="5123456at2"/>
<comment type="caution">
    <text evidence="2">The sequence shown here is derived from an EMBL/GenBank/DDBJ whole genome shotgun (WGS) entry which is preliminary data.</text>
</comment>
<protein>
    <submittedName>
        <fullName evidence="2">Uncharacterized protein</fullName>
    </submittedName>
</protein>
<gene>
    <name evidence="2" type="ORF">E3T55_15485</name>
</gene>
<dbReference type="AlphaFoldDB" id="A0A4V3IQL0"/>
<accession>A0A4V3IQL0</accession>
<dbReference type="Proteomes" id="UP000297447">
    <property type="component" value="Unassembled WGS sequence"/>
</dbReference>
<evidence type="ECO:0000256" key="1">
    <source>
        <dbReference type="SAM" id="MobiDB-lite"/>
    </source>
</evidence>
<organism evidence="2 3">
    <name type="scientific">Cryobacterium frigoriphilum</name>
    <dbReference type="NCBI Taxonomy" id="1259150"/>
    <lineage>
        <taxon>Bacteria</taxon>
        <taxon>Bacillati</taxon>
        <taxon>Actinomycetota</taxon>
        <taxon>Actinomycetes</taxon>
        <taxon>Micrococcales</taxon>
        <taxon>Microbacteriaceae</taxon>
        <taxon>Cryobacterium</taxon>
    </lineage>
</organism>
<dbReference type="EMBL" id="SOHE01000065">
    <property type="protein sequence ID" value="TFD47269.1"/>
    <property type="molecule type" value="Genomic_DNA"/>
</dbReference>
<evidence type="ECO:0000313" key="3">
    <source>
        <dbReference type="Proteomes" id="UP000297447"/>
    </source>
</evidence>
<evidence type="ECO:0000313" key="2">
    <source>
        <dbReference type="EMBL" id="TFD47269.1"/>
    </source>
</evidence>
<keyword evidence="3" id="KW-1185">Reference proteome</keyword>
<reference evidence="2 3" key="1">
    <citation type="submission" date="2019-03" db="EMBL/GenBank/DDBJ databases">
        <title>Genomics of glacier-inhabiting Cryobacterium strains.</title>
        <authorList>
            <person name="Liu Q."/>
            <person name="Xin Y.-H."/>
        </authorList>
    </citation>
    <scope>NUCLEOTIDE SEQUENCE [LARGE SCALE GENOMIC DNA]</scope>
    <source>
        <strain evidence="2 3">Hh14</strain>
    </source>
</reference>